<dbReference type="InterPro" id="IPR050415">
    <property type="entry name" value="MRET"/>
</dbReference>
<dbReference type="Proteomes" id="UP000542125">
    <property type="component" value="Unassembled WGS sequence"/>
</dbReference>
<dbReference type="Gene3D" id="3.10.20.30">
    <property type="match status" value="1"/>
</dbReference>
<keyword evidence="2" id="KW-0001">2Fe-2S</keyword>
<dbReference type="InterPro" id="IPR012675">
    <property type="entry name" value="Beta-grasp_dom_sf"/>
</dbReference>
<accession>A0A7Y9IRK6</accession>
<dbReference type="PANTHER" id="PTHR47354">
    <property type="entry name" value="NADH OXIDOREDUCTASE HCR"/>
    <property type="match status" value="1"/>
</dbReference>
<dbReference type="InterPro" id="IPR006058">
    <property type="entry name" value="2Fe2S_fd_BS"/>
</dbReference>
<dbReference type="RefSeq" id="WP_179582661.1">
    <property type="nucleotide sequence ID" value="NZ_JACBYR010000001.1"/>
</dbReference>
<proteinExistence type="predicted"/>
<evidence type="ECO:0000256" key="3">
    <source>
        <dbReference type="ARBA" id="ARBA00034078"/>
    </source>
</evidence>
<dbReference type="InterPro" id="IPR036010">
    <property type="entry name" value="2Fe-2S_ferredoxin-like_sf"/>
</dbReference>
<dbReference type="InterPro" id="IPR001709">
    <property type="entry name" value="Flavoprot_Pyr_Nucl_cyt_Rdtase"/>
</dbReference>
<dbReference type="InterPro" id="IPR017938">
    <property type="entry name" value="Riboflavin_synthase-like_b-brl"/>
</dbReference>
<dbReference type="InterPro" id="IPR017927">
    <property type="entry name" value="FAD-bd_FR_type"/>
</dbReference>
<dbReference type="InterPro" id="IPR039261">
    <property type="entry name" value="FNR_nucleotide-bd"/>
</dbReference>
<dbReference type="PROSITE" id="PS51384">
    <property type="entry name" value="FAD_FR"/>
    <property type="match status" value="1"/>
</dbReference>
<feature type="domain" description="FAD-binding FR-type" evidence="5">
    <location>
        <begin position="99"/>
        <end position="199"/>
    </location>
</feature>
<dbReference type="InterPro" id="IPR001433">
    <property type="entry name" value="OxRdtase_FAD/NAD-bd"/>
</dbReference>
<dbReference type="CDD" id="cd00207">
    <property type="entry name" value="fer2"/>
    <property type="match status" value="1"/>
</dbReference>
<feature type="domain" description="2Fe-2S ferredoxin-type" evidence="4">
    <location>
        <begin position="3"/>
        <end position="92"/>
    </location>
</feature>
<dbReference type="Pfam" id="PF00970">
    <property type="entry name" value="FAD_binding_6"/>
    <property type="match status" value="1"/>
</dbReference>
<dbReference type="PRINTS" id="PR00410">
    <property type="entry name" value="PHEHYDRXLASE"/>
</dbReference>
<sequence length="343" mass="36937">MAHTIQIADHGIAFAADPSRSVLDNALAAGYEIPYSCRSGICGSCRGKVIAGDVRGGSGVGVLGDDERREGHVLLCQAQACSDLTLAVRDIEKRNPDATRSIKAKVHKLTQAAPDVTIVHLRFPAGTKVRFKAGQYLHARLEDGTVRHYSMANPPQQNDGVELHIRHVAGGRFTAHLAGEMQVGHTLDVTLPFGDFTVRDATGKPMILLASGTGFAPVKAMVEDAIKRKATRPMTLYWGARKAPDVYLADLPAKWAQKHSWFTFVPVLSEGDGVPGHRTGFVHQAVLDDHASLAGHEVYACGSPAMIQAARQAFVDERGLPRDAFFCDAFVPAVMPDEVFTPA</sequence>
<dbReference type="SUPFAM" id="SSF54292">
    <property type="entry name" value="2Fe-2S ferredoxin-like"/>
    <property type="match status" value="1"/>
</dbReference>
<dbReference type="GO" id="GO:0016491">
    <property type="term" value="F:oxidoreductase activity"/>
    <property type="evidence" value="ECO:0007669"/>
    <property type="project" value="InterPro"/>
</dbReference>
<keyword evidence="7" id="KW-1185">Reference proteome</keyword>
<dbReference type="PROSITE" id="PS51085">
    <property type="entry name" value="2FE2S_FER_2"/>
    <property type="match status" value="1"/>
</dbReference>
<dbReference type="Gene3D" id="2.40.30.10">
    <property type="entry name" value="Translation factors"/>
    <property type="match status" value="1"/>
</dbReference>
<keyword evidence="2" id="KW-0411">Iron-sulfur</keyword>
<evidence type="ECO:0000313" key="6">
    <source>
        <dbReference type="EMBL" id="NYE81034.1"/>
    </source>
</evidence>
<gene>
    <name evidence="6" type="ORF">FHW18_000305</name>
</gene>
<dbReference type="AlphaFoldDB" id="A0A7Y9IRK6"/>
<dbReference type="SUPFAM" id="SSF63380">
    <property type="entry name" value="Riboflavin synthase domain-like"/>
    <property type="match status" value="1"/>
</dbReference>
<dbReference type="Pfam" id="PF00111">
    <property type="entry name" value="Fer2"/>
    <property type="match status" value="1"/>
</dbReference>
<dbReference type="SUPFAM" id="SSF52343">
    <property type="entry name" value="Ferredoxin reductase-like, C-terminal NADP-linked domain"/>
    <property type="match status" value="1"/>
</dbReference>
<evidence type="ECO:0000259" key="5">
    <source>
        <dbReference type="PROSITE" id="PS51384"/>
    </source>
</evidence>
<comment type="caution">
    <text evidence="6">The sequence shown here is derived from an EMBL/GenBank/DDBJ whole genome shotgun (WGS) entry which is preliminary data.</text>
</comment>
<comment type="cofactor">
    <cofactor evidence="3">
        <name>[2Fe-2S] cluster</name>
        <dbReference type="ChEBI" id="CHEBI:190135"/>
    </cofactor>
</comment>
<dbReference type="Gene3D" id="3.40.50.80">
    <property type="entry name" value="Nucleotide-binding domain of ferredoxin-NADP reductase (FNR) module"/>
    <property type="match status" value="1"/>
</dbReference>
<protein>
    <submittedName>
        <fullName evidence="6">NAD(P)H-flavin reductase/ferredoxin</fullName>
    </submittedName>
</protein>
<dbReference type="CDD" id="cd06189">
    <property type="entry name" value="flavin_oxioreductase"/>
    <property type="match status" value="1"/>
</dbReference>
<dbReference type="PANTHER" id="PTHR47354:SF5">
    <property type="entry name" value="PROTEIN RFBI"/>
    <property type="match status" value="1"/>
</dbReference>
<name>A0A7Y9IRK6_9BURK</name>
<dbReference type="InterPro" id="IPR001041">
    <property type="entry name" value="2Fe-2S_ferredoxin-type"/>
</dbReference>
<comment type="cofactor">
    <cofactor evidence="1">
        <name>FAD</name>
        <dbReference type="ChEBI" id="CHEBI:57692"/>
    </cofactor>
</comment>
<dbReference type="EMBL" id="JACBYR010000001">
    <property type="protein sequence ID" value="NYE81034.1"/>
    <property type="molecule type" value="Genomic_DNA"/>
</dbReference>
<evidence type="ECO:0000256" key="2">
    <source>
        <dbReference type="ARBA" id="ARBA00022714"/>
    </source>
</evidence>
<dbReference type="InterPro" id="IPR008333">
    <property type="entry name" value="Cbr1-like_FAD-bd_dom"/>
</dbReference>
<organism evidence="6 7">
    <name type="scientific">Pigmentiphaga litoralis</name>
    <dbReference type="NCBI Taxonomy" id="516702"/>
    <lineage>
        <taxon>Bacteria</taxon>
        <taxon>Pseudomonadati</taxon>
        <taxon>Pseudomonadota</taxon>
        <taxon>Betaproteobacteria</taxon>
        <taxon>Burkholderiales</taxon>
        <taxon>Alcaligenaceae</taxon>
        <taxon>Pigmentiphaga</taxon>
    </lineage>
</organism>
<evidence type="ECO:0000313" key="7">
    <source>
        <dbReference type="Proteomes" id="UP000542125"/>
    </source>
</evidence>
<dbReference type="PROSITE" id="PS00197">
    <property type="entry name" value="2FE2S_FER_1"/>
    <property type="match status" value="1"/>
</dbReference>
<evidence type="ECO:0000256" key="1">
    <source>
        <dbReference type="ARBA" id="ARBA00001974"/>
    </source>
</evidence>
<keyword evidence="2" id="KW-0479">Metal-binding</keyword>
<dbReference type="GO" id="GO:0051537">
    <property type="term" value="F:2 iron, 2 sulfur cluster binding"/>
    <property type="evidence" value="ECO:0007669"/>
    <property type="project" value="UniProtKB-KW"/>
</dbReference>
<reference evidence="6 7" key="1">
    <citation type="submission" date="2020-07" db="EMBL/GenBank/DDBJ databases">
        <title>Genomic Encyclopedia of Type Strains, Phase IV (KMG-V): Genome sequencing to study the core and pangenomes of soil and plant-associated prokaryotes.</title>
        <authorList>
            <person name="Whitman W."/>
        </authorList>
    </citation>
    <scope>NUCLEOTIDE SEQUENCE [LARGE SCALE GENOMIC DNA]</scope>
    <source>
        <strain evidence="6 7">SAS40</strain>
    </source>
</reference>
<dbReference type="PRINTS" id="PR00371">
    <property type="entry name" value="FPNCR"/>
</dbReference>
<keyword evidence="2" id="KW-0408">Iron</keyword>
<evidence type="ECO:0000259" key="4">
    <source>
        <dbReference type="PROSITE" id="PS51085"/>
    </source>
</evidence>
<dbReference type="Pfam" id="PF00175">
    <property type="entry name" value="NAD_binding_1"/>
    <property type="match status" value="1"/>
</dbReference>